<dbReference type="PANTHER" id="PTHR10048:SF15">
    <property type="entry name" value="PHOSPHATIDYLINOSITOL 4-KINASE ALPHA"/>
    <property type="match status" value="1"/>
</dbReference>
<comment type="similarity">
    <text evidence="2">Belongs to the PI3/PI4-kinase family. Type III PI4K subfamily.</text>
</comment>
<dbReference type="SMART" id="SM00145">
    <property type="entry name" value="PI3Ka"/>
    <property type="match status" value="1"/>
</dbReference>
<dbReference type="Gene3D" id="3.30.1010.10">
    <property type="entry name" value="Phosphatidylinositol 3-kinase Catalytic Subunit, Chain A, domain 4"/>
    <property type="match status" value="1"/>
</dbReference>
<organism evidence="9 10">
    <name type="scientific">Candida albicans</name>
    <name type="common">Yeast</name>
    <dbReference type="NCBI Taxonomy" id="5476"/>
    <lineage>
        <taxon>Eukaryota</taxon>
        <taxon>Fungi</taxon>
        <taxon>Dikarya</taxon>
        <taxon>Ascomycota</taxon>
        <taxon>Saccharomycotina</taxon>
        <taxon>Pichiomycetes</taxon>
        <taxon>Debaryomycetaceae</taxon>
        <taxon>Candida/Lodderomyces clade</taxon>
        <taxon>Candida</taxon>
    </lineage>
</organism>
<evidence type="ECO:0000256" key="2">
    <source>
        <dbReference type="ARBA" id="ARBA00006209"/>
    </source>
</evidence>
<evidence type="ECO:0000313" key="10">
    <source>
        <dbReference type="Proteomes" id="UP000536275"/>
    </source>
</evidence>
<evidence type="ECO:0000313" key="9">
    <source>
        <dbReference type="EMBL" id="KAF6066662.1"/>
    </source>
</evidence>
<keyword evidence="6" id="KW-0418">Kinase</keyword>
<dbReference type="EMBL" id="JABWAD010000055">
    <property type="protein sequence ID" value="KAF6066662.1"/>
    <property type="molecule type" value="Genomic_DNA"/>
</dbReference>
<evidence type="ECO:0000256" key="1">
    <source>
        <dbReference type="ARBA" id="ARBA00001686"/>
    </source>
</evidence>
<comment type="catalytic activity">
    <reaction evidence="1">
        <text>a 1,2-diacyl-sn-glycero-3-phospho-(1D-myo-inositol) + ATP = a 1,2-diacyl-sn-glycero-3-phospho-(1D-myo-inositol 4-phosphate) + ADP + H(+)</text>
        <dbReference type="Rhea" id="RHEA:19877"/>
        <dbReference type="ChEBI" id="CHEBI:15378"/>
        <dbReference type="ChEBI" id="CHEBI:30616"/>
        <dbReference type="ChEBI" id="CHEBI:57880"/>
        <dbReference type="ChEBI" id="CHEBI:58178"/>
        <dbReference type="ChEBI" id="CHEBI:456216"/>
        <dbReference type="EC" id="2.7.1.67"/>
    </reaction>
</comment>
<dbReference type="SUPFAM" id="SSF48371">
    <property type="entry name" value="ARM repeat"/>
    <property type="match status" value="1"/>
</dbReference>
<dbReference type="InterPro" id="IPR011009">
    <property type="entry name" value="Kinase-like_dom_sf"/>
</dbReference>
<dbReference type="Pfam" id="PF19274">
    <property type="entry name" value="PI4K_N"/>
    <property type="match status" value="1"/>
</dbReference>
<keyword evidence="7" id="KW-0067">ATP-binding</keyword>
<comment type="caution">
    <text evidence="9">The sequence shown here is derived from an EMBL/GenBank/DDBJ whole genome shotgun (WGS) entry which is preliminary data.</text>
</comment>
<evidence type="ECO:0000256" key="3">
    <source>
        <dbReference type="ARBA" id="ARBA00012169"/>
    </source>
</evidence>
<dbReference type="InterPro" id="IPR015433">
    <property type="entry name" value="PI3/4_kinase"/>
</dbReference>
<dbReference type="InterPro" id="IPR016024">
    <property type="entry name" value="ARM-type_fold"/>
</dbReference>
<evidence type="ECO:0000256" key="5">
    <source>
        <dbReference type="ARBA" id="ARBA00022741"/>
    </source>
</evidence>
<reference evidence="9 10" key="1">
    <citation type="submission" date="2020-03" db="EMBL/GenBank/DDBJ databases">
        <title>FDA dAtabase for Regulatory Grade micrObial Sequences (FDA-ARGOS): Supporting development and validation of Infectious Disease Dx tests.</title>
        <authorList>
            <person name="Campos J."/>
            <person name="Goldberg B."/>
            <person name="Tallon L."/>
            <person name="Sadzewicz L."/>
            <person name="Vavikolanu K."/>
            <person name="Mehta A."/>
            <person name="Aluvathingal J."/>
            <person name="Nadendla S."/>
            <person name="Nandy P."/>
            <person name="Geyer C."/>
            <person name="Yan Y."/>
            <person name="Sichtig H."/>
        </authorList>
    </citation>
    <scope>NUCLEOTIDE SEQUENCE [LARGE SCALE GENOMIC DNA]</scope>
    <source>
        <strain evidence="9 10">FDAARGOS_656</strain>
    </source>
</reference>
<dbReference type="GO" id="GO:0005886">
    <property type="term" value="C:plasma membrane"/>
    <property type="evidence" value="ECO:0007669"/>
    <property type="project" value="TreeGrafter"/>
</dbReference>
<gene>
    <name evidence="9" type="ORF">FOB64_004136</name>
</gene>
<keyword evidence="5" id="KW-0547">Nucleotide-binding</keyword>
<keyword evidence="4" id="KW-0808">Transferase</keyword>
<dbReference type="InterPro" id="IPR001263">
    <property type="entry name" value="PI3K_accessory_dom"/>
</dbReference>
<protein>
    <recommendedName>
        <fullName evidence="3">1-phosphatidylinositol 4-kinase</fullName>
        <ecNumber evidence="3">2.7.1.67</ecNumber>
    </recommendedName>
</protein>
<evidence type="ECO:0000256" key="7">
    <source>
        <dbReference type="ARBA" id="ARBA00022840"/>
    </source>
</evidence>
<accession>A0A8H6BYJ7</accession>
<dbReference type="PANTHER" id="PTHR10048">
    <property type="entry name" value="PHOSPHATIDYLINOSITOL KINASE"/>
    <property type="match status" value="1"/>
</dbReference>
<proteinExistence type="inferred from homology"/>
<dbReference type="GO" id="GO:0005524">
    <property type="term" value="F:ATP binding"/>
    <property type="evidence" value="ECO:0007669"/>
    <property type="project" value="UniProtKB-KW"/>
</dbReference>
<dbReference type="EC" id="2.7.1.67" evidence="3"/>
<dbReference type="GO" id="GO:0004430">
    <property type="term" value="F:1-phosphatidylinositol 4-kinase activity"/>
    <property type="evidence" value="ECO:0007669"/>
    <property type="project" value="UniProtKB-EC"/>
</dbReference>
<dbReference type="GO" id="GO:0048015">
    <property type="term" value="P:phosphatidylinositol-mediated signaling"/>
    <property type="evidence" value="ECO:0007669"/>
    <property type="project" value="TreeGrafter"/>
</dbReference>
<feature type="domain" description="PIK helical" evidence="8">
    <location>
        <begin position="1299"/>
        <end position="1444"/>
    </location>
</feature>
<dbReference type="GO" id="GO:0046854">
    <property type="term" value="P:phosphatidylinositol phosphate biosynthetic process"/>
    <property type="evidence" value="ECO:0007669"/>
    <property type="project" value="InterPro"/>
</dbReference>
<name>A0A8H6BYJ7_CANAX</name>
<dbReference type="InterPro" id="IPR045495">
    <property type="entry name" value="PI4K_N"/>
</dbReference>
<dbReference type="GO" id="GO:0005737">
    <property type="term" value="C:cytoplasm"/>
    <property type="evidence" value="ECO:0007669"/>
    <property type="project" value="TreeGrafter"/>
</dbReference>
<evidence type="ECO:0000256" key="6">
    <source>
        <dbReference type="ARBA" id="ARBA00022777"/>
    </source>
</evidence>
<sequence>MDYSGITRGSIRAEALKKLAELTVQNPSSNLKEVNTGIQKDDFSKLLSATPKLLNSRGKLNGSVSNGGGAGGSSGVRDRLSEVAIAKKEYEVIIALSDATKEPMKVDSQIQALINKFKAYLFELPDQKFAYSIVSNSATISPWNLLGEKLTTGLINLAMQNTKQYLDEVVDIFQEFIEKFFDNMNLHLTHFLTLAGVLDGFNQNAKFLNSNIDDADFLNDVENYTDYLYDEPNEFQDLLTRDFVINFSPILYLESLSRLMCAIVNGIIDNKDQSLLHYILEKVANKYDQVDDKSNSAVFAKDNLDFSRAHMDIINNLTGLALRKLEFLDRGETYIVYSTYDRLKLGYLAKSHNLQILSCGMFTDNLDLKTSRKLFKSSIEIRDVMLDPDLGLTVFEFGSLLVYKDESIGPSLTRAFTSVIANPKLDPHYCLKASKAVGLGLLLPSKSTKRFNTGLSGGDNLSGREAFASPMSSRRTSFTSFSQAFSKGANSSEFDENDYRKVCENAVTGIIEVCEKCNDESVPALTCTILSQKVSKIDSPIGPLILKGLSSCAPFLPEREFVILIRLLNKISFDALEKKNMVLMGYLTESKVLLAEKLKVSNPLFTVYLHELLQAINSKGDVQQLEHHRSHNEISEVGDQIAIYLKPLAALLPDVHLGEKPLEIKSTVTINLFRNIWFNMVVHGYNINSKNTKTFRNELERIAYNSPPLASELSWDRTETSIELNTVLRRGSSNHNIKDHRHYLGNIFEVHRSLSYPKLMFLSAAVFVESLRVRNGNCSDSLLYFTDPTFKISGQGAIVIVPQESLFAVFDLLTLLFDSIADADVHEYEPTTVFRARCTGIKVSMSDDYHWRTSTFNRFHDKCKHWLKILLHKCNIDVKSLIQSYISANESLQFDSPVQFGLSFALEMAGAISSNDREWSAITYANSSNLNALPTIVSQLSWRSSFVTEIMNKLPLRTDEETDFAFQAIREKVYYIKARLVPGDNGGFDYPTNDEIMKLLSEIAGLTLLSDVNNAELIRYLVEIPFTMFVPSIMITASGVWFAVMKDKPQLSVLLLSEIAKKWEESIQLRKGVFSQEFDLVHPEFEKMEYAPSNRVLVNKEADIAQKNFAPHLEIIRLFASNFEATLNQSDHLLKIFTRFVEVGLENLKIASYHPLSRLVRFELVKFSFELLQYHIKLGSRSSKYLSELILDGALTWFRQRSTYPFGGNKLKFKSELILLKEVAKFVTGLNNFQSELIDMKAKILLYFMDDEICKFTVWLHSMNPSDTSGTYVNQQIGGQHLKFAYEIDPILAVNLAMRYKLKSLDELLQQLIIKDPLPAISYPDAVQFFIGINAGTHMPSYHLLFWAPLAPIDSITLFLPPFGSNSYILQYTMRSLESYVERFIVETAKVSQLFAHQIIWNMLANSYKDEDSQEPDDLKPTLDRIQQTMLKSFSAHDLKFYEKNLDFSMKSPKEKIDEEMALIKVEPGVYLPSNPDGVVIDINRKSGRPLQSHAKAPFMATFKIKKELVDYDEQGHKQSFEIEKWQSAIFKVGDDCRQDV</sequence>
<dbReference type="SUPFAM" id="SSF56112">
    <property type="entry name" value="Protein kinase-like (PK-like)"/>
    <property type="match status" value="1"/>
</dbReference>
<evidence type="ECO:0000256" key="4">
    <source>
        <dbReference type="ARBA" id="ARBA00022679"/>
    </source>
</evidence>
<evidence type="ECO:0000259" key="8">
    <source>
        <dbReference type="SMART" id="SM00145"/>
    </source>
</evidence>
<dbReference type="FunFam" id="3.30.1010.10:FF:000014">
    <property type="entry name" value="Phosphatidylinositol 4-kinase STT4"/>
    <property type="match status" value="1"/>
</dbReference>
<dbReference type="Proteomes" id="UP000536275">
    <property type="component" value="Unassembled WGS sequence"/>
</dbReference>